<evidence type="ECO:0000313" key="2">
    <source>
        <dbReference type="EMBL" id="CAL5976012.1"/>
    </source>
</evidence>
<name>A0AA86P0C4_9EUKA</name>
<dbReference type="EMBL" id="CATOUU010000386">
    <property type="protein sequence ID" value="CAI9928161.1"/>
    <property type="molecule type" value="Genomic_DNA"/>
</dbReference>
<evidence type="ECO:0000313" key="1">
    <source>
        <dbReference type="EMBL" id="CAI9928161.1"/>
    </source>
</evidence>
<gene>
    <name evidence="1" type="ORF">HINF_LOCUS15806</name>
    <name evidence="2" type="ORF">HINF_LOCUS3619</name>
</gene>
<evidence type="ECO:0000313" key="3">
    <source>
        <dbReference type="Proteomes" id="UP001642409"/>
    </source>
</evidence>
<accession>A0AA86P0C4</accession>
<reference evidence="2 3" key="2">
    <citation type="submission" date="2024-07" db="EMBL/GenBank/DDBJ databases">
        <authorList>
            <person name="Akdeniz Z."/>
        </authorList>
    </citation>
    <scope>NUCLEOTIDE SEQUENCE [LARGE SCALE GENOMIC DNA]</scope>
</reference>
<proteinExistence type="predicted"/>
<reference evidence="1" key="1">
    <citation type="submission" date="2023-06" db="EMBL/GenBank/DDBJ databases">
        <authorList>
            <person name="Kurt Z."/>
        </authorList>
    </citation>
    <scope>NUCLEOTIDE SEQUENCE</scope>
</reference>
<dbReference type="Proteomes" id="UP001642409">
    <property type="component" value="Unassembled WGS sequence"/>
</dbReference>
<organism evidence="1">
    <name type="scientific">Hexamita inflata</name>
    <dbReference type="NCBI Taxonomy" id="28002"/>
    <lineage>
        <taxon>Eukaryota</taxon>
        <taxon>Metamonada</taxon>
        <taxon>Diplomonadida</taxon>
        <taxon>Hexamitidae</taxon>
        <taxon>Hexamitinae</taxon>
        <taxon>Hexamita</taxon>
    </lineage>
</organism>
<dbReference type="AlphaFoldDB" id="A0AA86P0C4"/>
<sequence>MVNVLEVEFPKKYDELFPTLQQLTLKLTQFTLTDAELILIPIIATVKVLIQDPSTSYPEIFSNPLILLTNVIFPFEEAKDKLINKFVILLLIEVEVRMFNYDAELTIIQLPDLEIMFIQFTMIDELDDTMKDPVFVT</sequence>
<comment type="caution">
    <text evidence="1">The sequence shown here is derived from an EMBL/GenBank/DDBJ whole genome shotgun (WGS) entry which is preliminary data.</text>
</comment>
<keyword evidence="3" id="KW-1185">Reference proteome</keyword>
<protein>
    <submittedName>
        <fullName evidence="2">Hypothetical_protein</fullName>
    </submittedName>
</protein>
<dbReference type="EMBL" id="CAXDID020000006">
    <property type="protein sequence ID" value="CAL5976012.1"/>
    <property type="molecule type" value="Genomic_DNA"/>
</dbReference>